<sequence length="463" mass="53048">MKRTVLSIAITSLFFANSCKNSQSPKQETARTEAVKSDITDEQLMDRVQKDAVKYFWDYAEPKSMLGRERYHEDNIYPDNDKHVITTGGSGFGLATLLVGVERGFIPRQEAVKRLTHMMDFLARADRHKGAWSHWINGETGKTVPFGKKDNGGDLVETAFLTSGILMVREYFKNGNTEEKALASKCDELWKGVQWNWYTKGGEKVLYWHWSPEYQWEMNFPLEGYNECLITYILAASSPTHSIDAETYYKGWTRNGTYLTDKTKYGLPLYVKHNYAEEYGGPLFWSQYSYIGLDPTGLSDKLVKNYFELNKNQVLIDYKYCVENPKQWKGYGANYWGLTAGYTRNEDGSTGYTAHMPSNDNGVITPTAALSSFPYTPKESMAFLRFMYTQKPEFIGSAGPYDATSVNYSNWFTPRYLAIDQGTIAPMIENYRTGFLWKLFMNAPEIQLGLKKLSFKSQKYGIK</sequence>
<feature type="domain" description="Glycoamylase-like" evidence="1">
    <location>
        <begin position="219"/>
        <end position="443"/>
    </location>
</feature>
<dbReference type="InterPro" id="IPR016883">
    <property type="entry name" value="UCP028431"/>
</dbReference>
<accession>A0A135WIT1</accession>
<evidence type="ECO:0000313" key="3">
    <source>
        <dbReference type="Proteomes" id="UP000070513"/>
    </source>
</evidence>
<dbReference type="PIRSF" id="PIRSF028431">
    <property type="entry name" value="UCP028431"/>
    <property type="match status" value="1"/>
</dbReference>
<protein>
    <submittedName>
        <fullName evidence="2">Beta-glucosidase</fullName>
    </submittedName>
</protein>
<evidence type="ECO:0000313" key="2">
    <source>
        <dbReference type="EMBL" id="KXH84809.1"/>
    </source>
</evidence>
<dbReference type="Proteomes" id="UP000070513">
    <property type="component" value="Unassembled WGS sequence"/>
</dbReference>
<dbReference type="EMBL" id="LPUR01000001">
    <property type="protein sequence ID" value="KXH84809.1"/>
    <property type="molecule type" value="Genomic_DNA"/>
</dbReference>
<gene>
    <name evidence="2" type="ORF">AU378_03360</name>
</gene>
<comment type="caution">
    <text evidence="2">The sequence shown here is derived from an EMBL/GenBank/DDBJ whole genome shotgun (WGS) entry which is preliminary data.</text>
</comment>
<evidence type="ECO:0000259" key="1">
    <source>
        <dbReference type="Pfam" id="PF10091"/>
    </source>
</evidence>
<organism evidence="2 3">
    <name type="scientific">Chryseobacterium kwangjuense</name>
    <dbReference type="NCBI Taxonomy" id="267125"/>
    <lineage>
        <taxon>Bacteria</taxon>
        <taxon>Pseudomonadati</taxon>
        <taxon>Bacteroidota</taxon>
        <taxon>Flavobacteriia</taxon>
        <taxon>Flavobacteriales</taxon>
        <taxon>Weeksellaceae</taxon>
        <taxon>Chryseobacterium group</taxon>
        <taxon>Chryseobacterium</taxon>
    </lineage>
</organism>
<proteinExistence type="predicted"/>
<name>A0A135WIT1_9FLAO</name>
<dbReference type="Gene3D" id="1.50.10.140">
    <property type="match status" value="1"/>
</dbReference>
<reference evidence="3" key="1">
    <citation type="submission" date="2015-12" db="EMBL/GenBank/DDBJ databases">
        <title>Genome sequence of a biocontrol rhizobacterium Chryseobacterium kwangjuense strain KJ1R5 isolated from pepper (Capsicum annuum L.).</title>
        <authorList>
            <person name="Jeong J.-J."/>
            <person name="Park H."/>
            <person name="Mannaa M."/>
            <person name="Sang M.K."/>
            <person name="Choi I.-G."/>
            <person name="Kim K.D."/>
        </authorList>
    </citation>
    <scope>NUCLEOTIDE SEQUENCE [LARGE SCALE GENOMIC DNA]</scope>
    <source>
        <strain evidence="3">KJ1R5</strain>
    </source>
</reference>
<dbReference type="AlphaFoldDB" id="A0A135WIT1"/>
<dbReference type="Pfam" id="PF10091">
    <property type="entry name" value="Glycoamylase"/>
    <property type="match status" value="1"/>
</dbReference>
<dbReference type="RefSeq" id="WP_062647987.1">
    <property type="nucleotide sequence ID" value="NZ_LPUR01000001.1"/>
</dbReference>
<dbReference type="OrthoDB" id="5937621at2"/>
<dbReference type="InterPro" id="IPR019282">
    <property type="entry name" value="Glycoamylase-like_cons_dom"/>
</dbReference>
<reference evidence="2 3" key="2">
    <citation type="journal article" date="2016" name="Genome Announc.">
        <title>Draft Genome Sequence of a Biocontrol Rhizobacterium, Chryseobacterium kwangjuense Strain KJ1R5, Isolated from Pepper (Capsicum annuum).</title>
        <authorList>
            <person name="Jeong J.J."/>
            <person name="Park H."/>
            <person name="Park B.H."/>
            <person name="Mannaa M."/>
            <person name="Sang M.K."/>
            <person name="Choi I.G."/>
            <person name="Kim K.D."/>
        </authorList>
    </citation>
    <scope>NUCLEOTIDE SEQUENCE [LARGE SCALE GENOMIC DNA]</scope>
    <source>
        <strain evidence="2 3">KJ1R5</strain>
    </source>
</reference>